<evidence type="ECO:0000313" key="2">
    <source>
        <dbReference type="EMBL" id="KAF8393556.1"/>
    </source>
</evidence>
<dbReference type="Gene3D" id="1.10.246.220">
    <property type="match status" value="1"/>
</dbReference>
<evidence type="ECO:0000313" key="3">
    <source>
        <dbReference type="Proteomes" id="UP000655225"/>
    </source>
</evidence>
<accession>A0A835D866</accession>
<dbReference type="AlphaFoldDB" id="A0A835D866"/>
<keyword evidence="3" id="KW-1185">Reference proteome</keyword>
<sequence>MRRVFNETLVTVEENDESQAEEGSGGKISSSFSSSKQIADPVVYKLVRVEGDGRLVPATDDEVMEVEDLLEDDKSELPSVADTGQTDGYISNEVLSSGKANLDESEGLSQSENTEVDAKKLNARLEETVPSLSPRLNDSHTNQSGSVEGCLKPADAPINNGSSTSAICTSSKPNFSLLKGEICLDNLSIRELQETFKATFGRETSAKDKLWLKRRIAMGLTNSCHVSTMTFIIKDKILIKKFAEESGKSADGTLPRDQVIGVINDHCSDSPGSPSNLLEDQQLVSGKRLRKPKVEYDSKSEDLHTEQRAAKRVRKPTRRYIEELSEVELIECSGRLVSSVSNSGNGQSSPKSRVRPAQSISSDATAVVTRQDSLGGSGVQVPYVSRVRRGRPRKNFMALMKYHPTGMGIAAKLVKKALGVRTSRSDNQSGHKIWKARSVSRLIQQPKIDETEKLDLVTFTGEQQQDMELKNLDSSGNNSDDNIVTVPTAKGGTRRKHHRAWTLCEVMKLVEGVSRYGAGRWSEIKRLDFASYSYRTSVDLKMKGSRKHASMPIPASILVRVRELAEQHAQAAPSLSSSKLASRSGRSVHETRSGYL</sequence>
<feature type="region of interest" description="Disordered" evidence="1">
    <location>
        <begin position="1"/>
        <end position="37"/>
    </location>
</feature>
<feature type="region of interest" description="Disordered" evidence="1">
    <location>
        <begin position="470"/>
        <end position="491"/>
    </location>
</feature>
<dbReference type="SUPFAM" id="SSF46689">
    <property type="entry name" value="Homeodomain-like"/>
    <property type="match status" value="1"/>
</dbReference>
<reference evidence="2 3" key="1">
    <citation type="submission" date="2020-04" db="EMBL/GenBank/DDBJ databases">
        <title>Plant Genome Project.</title>
        <authorList>
            <person name="Zhang R.-G."/>
        </authorList>
    </citation>
    <scope>NUCLEOTIDE SEQUENCE [LARGE SCALE GENOMIC DNA]</scope>
    <source>
        <strain evidence="2">YNK0</strain>
        <tissue evidence="2">Leaf</tissue>
    </source>
</reference>
<dbReference type="InterPro" id="IPR009057">
    <property type="entry name" value="Homeodomain-like_sf"/>
</dbReference>
<dbReference type="PANTHER" id="PTHR47122">
    <property type="entry name" value="MYB-LIKE DNA-BINDING DOMAIN CONTAINING PROTEIN, EXPRESSED"/>
    <property type="match status" value="1"/>
</dbReference>
<comment type="caution">
    <text evidence="2">The sequence shown here is derived from an EMBL/GenBank/DDBJ whole genome shotgun (WGS) entry which is preliminary data.</text>
</comment>
<dbReference type="OMA" id="DHSSAYM"/>
<feature type="region of interest" description="Disordered" evidence="1">
    <location>
        <begin position="339"/>
        <end position="375"/>
    </location>
</feature>
<evidence type="ECO:0000256" key="1">
    <source>
        <dbReference type="SAM" id="MobiDB-lite"/>
    </source>
</evidence>
<feature type="compositionally biased region" description="Low complexity" evidence="1">
    <location>
        <begin position="570"/>
        <end position="585"/>
    </location>
</feature>
<dbReference type="PANTHER" id="PTHR47122:SF4">
    <property type="entry name" value="TRF-LIKE 3"/>
    <property type="match status" value="1"/>
</dbReference>
<organism evidence="2 3">
    <name type="scientific">Tetracentron sinense</name>
    <name type="common">Spur-leaf</name>
    <dbReference type="NCBI Taxonomy" id="13715"/>
    <lineage>
        <taxon>Eukaryota</taxon>
        <taxon>Viridiplantae</taxon>
        <taxon>Streptophyta</taxon>
        <taxon>Embryophyta</taxon>
        <taxon>Tracheophyta</taxon>
        <taxon>Spermatophyta</taxon>
        <taxon>Magnoliopsida</taxon>
        <taxon>Trochodendrales</taxon>
        <taxon>Trochodendraceae</taxon>
        <taxon>Tetracentron</taxon>
    </lineage>
</organism>
<gene>
    <name evidence="2" type="ORF">HHK36_021800</name>
</gene>
<feature type="compositionally biased region" description="Low complexity" evidence="1">
    <location>
        <begin position="339"/>
        <end position="349"/>
    </location>
</feature>
<dbReference type="Proteomes" id="UP000655225">
    <property type="component" value="Unassembled WGS sequence"/>
</dbReference>
<feature type="region of interest" description="Disordered" evidence="1">
    <location>
        <begin position="570"/>
        <end position="596"/>
    </location>
</feature>
<dbReference type="OrthoDB" id="608866at2759"/>
<feature type="compositionally biased region" description="Basic and acidic residues" evidence="1">
    <location>
        <begin position="587"/>
        <end position="596"/>
    </location>
</feature>
<name>A0A835D866_TETSI</name>
<feature type="region of interest" description="Disordered" evidence="1">
    <location>
        <begin position="288"/>
        <end position="310"/>
    </location>
</feature>
<dbReference type="CDD" id="cd11660">
    <property type="entry name" value="SANT_TRF"/>
    <property type="match status" value="1"/>
</dbReference>
<feature type="compositionally biased region" description="Basic and acidic residues" evidence="1">
    <location>
        <begin position="292"/>
        <end position="309"/>
    </location>
</feature>
<protein>
    <submittedName>
        <fullName evidence="2">Uncharacterized protein</fullName>
    </submittedName>
</protein>
<dbReference type="EMBL" id="JABCRI010000015">
    <property type="protein sequence ID" value="KAF8393556.1"/>
    <property type="molecule type" value="Genomic_DNA"/>
</dbReference>
<proteinExistence type="predicted"/>
<feature type="compositionally biased region" description="Polar residues" evidence="1">
    <location>
        <begin position="358"/>
        <end position="374"/>
    </location>
</feature>
<feature type="compositionally biased region" description="Low complexity" evidence="1">
    <location>
        <begin position="473"/>
        <end position="482"/>
    </location>
</feature>